<comment type="caution">
    <text evidence="2">The sequence shown here is derived from an EMBL/GenBank/DDBJ whole genome shotgun (WGS) entry which is preliminary data.</text>
</comment>
<gene>
    <name evidence="2" type="ORF">DERP_007073</name>
</gene>
<evidence type="ECO:0000256" key="1">
    <source>
        <dbReference type="SAM" id="MobiDB-lite"/>
    </source>
</evidence>
<dbReference type="Proteomes" id="UP000887458">
    <property type="component" value="Unassembled WGS sequence"/>
</dbReference>
<organism evidence="2 3">
    <name type="scientific">Dermatophagoides pteronyssinus</name>
    <name type="common">European house dust mite</name>
    <dbReference type="NCBI Taxonomy" id="6956"/>
    <lineage>
        <taxon>Eukaryota</taxon>
        <taxon>Metazoa</taxon>
        <taxon>Ecdysozoa</taxon>
        <taxon>Arthropoda</taxon>
        <taxon>Chelicerata</taxon>
        <taxon>Arachnida</taxon>
        <taxon>Acari</taxon>
        <taxon>Acariformes</taxon>
        <taxon>Sarcoptiformes</taxon>
        <taxon>Astigmata</taxon>
        <taxon>Psoroptidia</taxon>
        <taxon>Analgoidea</taxon>
        <taxon>Pyroglyphidae</taxon>
        <taxon>Dermatophagoidinae</taxon>
        <taxon>Dermatophagoides</taxon>
    </lineage>
</organism>
<proteinExistence type="predicted"/>
<keyword evidence="3" id="KW-1185">Reference proteome</keyword>
<dbReference type="EMBL" id="NJHN03000012">
    <property type="protein sequence ID" value="KAH9426133.1"/>
    <property type="molecule type" value="Genomic_DNA"/>
</dbReference>
<name>A0ABQ8JU33_DERPT</name>
<sequence length="92" mass="10255">MIMTIDNKIKIYRQLITIKIDSQKKICLQGKFIIKTIYLSVQKLAYVAASLRKRNGAAKKLPIGLIASESTSSKKSFALSQPSNRSCKRGPI</sequence>
<evidence type="ECO:0000313" key="2">
    <source>
        <dbReference type="EMBL" id="KAH9426133.1"/>
    </source>
</evidence>
<accession>A0ABQ8JU33</accession>
<protein>
    <submittedName>
        <fullName evidence="2">Uncharacterized protein</fullName>
    </submittedName>
</protein>
<feature type="compositionally biased region" description="Polar residues" evidence="1">
    <location>
        <begin position="71"/>
        <end position="85"/>
    </location>
</feature>
<reference evidence="2 3" key="1">
    <citation type="journal article" date="2018" name="J. Allergy Clin. Immunol.">
        <title>High-quality assembly of Dermatophagoides pteronyssinus genome and transcriptome reveals a wide range of novel allergens.</title>
        <authorList>
            <person name="Liu X.Y."/>
            <person name="Yang K.Y."/>
            <person name="Wang M.Q."/>
            <person name="Kwok J.S."/>
            <person name="Zeng X."/>
            <person name="Yang Z."/>
            <person name="Xiao X.J."/>
            <person name="Lau C.P."/>
            <person name="Li Y."/>
            <person name="Huang Z.M."/>
            <person name="Ba J.G."/>
            <person name="Yim A.K."/>
            <person name="Ouyang C.Y."/>
            <person name="Ngai S.M."/>
            <person name="Chan T.F."/>
            <person name="Leung E.L."/>
            <person name="Liu L."/>
            <person name="Liu Z.G."/>
            <person name="Tsui S.K."/>
        </authorList>
    </citation>
    <scope>NUCLEOTIDE SEQUENCE [LARGE SCALE GENOMIC DNA]</scope>
    <source>
        <strain evidence="2">Derp</strain>
    </source>
</reference>
<feature type="region of interest" description="Disordered" evidence="1">
    <location>
        <begin position="71"/>
        <end position="92"/>
    </location>
</feature>
<reference evidence="2 3" key="2">
    <citation type="journal article" date="2022" name="Mol. Biol. Evol.">
        <title>Comparative Genomics Reveals Insights into the Divergent Evolution of Astigmatic Mites and Household Pest Adaptations.</title>
        <authorList>
            <person name="Xiong Q."/>
            <person name="Wan A.T."/>
            <person name="Liu X."/>
            <person name="Fung C.S."/>
            <person name="Xiao X."/>
            <person name="Malainual N."/>
            <person name="Hou J."/>
            <person name="Wang L."/>
            <person name="Wang M."/>
            <person name="Yang K.Y."/>
            <person name="Cui Y."/>
            <person name="Leung E.L."/>
            <person name="Nong W."/>
            <person name="Shin S.K."/>
            <person name="Au S.W."/>
            <person name="Jeong K.Y."/>
            <person name="Chew F.T."/>
            <person name="Hui J.H."/>
            <person name="Leung T.F."/>
            <person name="Tungtrongchitr A."/>
            <person name="Zhong N."/>
            <person name="Liu Z."/>
            <person name="Tsui S.K."/>
        </authorList>
    </citation>
    <scope>NUCLEOTIDE SEQUENCE [LARGE SCALE GENOMIC DNA]</scope>
    <source>
        <strain evidence="2">Derp</strain>
    </source>
</reference>
<evidence type="ECO:0000313" key="3">
    <source>
        <dbReference type="Proteomes" id="UP000887458"/>
    </source>
</evidence>